<dbReference type="EMBL" id="JAEKJR010000002">
    <property type="protein sequence ID" value="MBN8431134.1"/>
    <property type="molecule type" value="Genomic_DNA"/>
</dbReference>
<dbReference type="InterPro" id="IPR024930">
    <property type="entry name" value="Skp_dom_sf"/>
</dbReference>
<feature type="region of interest" description="Disordered" evidence="3">
    <location>
        <begin position="76"/>
        <end position="97"/>
    </location>
</feature>
<evidence type="ECO:0000313" key="6">
    <source>
        <dbReference type="Proteomes" id="UP000664293"/>
    </source>
</evidence>
<evidence type="ECO:0000256" key="2">
    <source>
        <dbReference type="ARBA" id="ARBA00022729"/>
    </source>
</evidence>
<feature type="compositionally biased region" description="Basic and acidic residues" evidence="3">
    <location>
        <begin position="85"/>
        <end position="97"/>
    </location>
</feature>
<dbReference type="InterPro" id="IPR005632">
    <property type="entry name" value="Chaperone_Skp"/>
</dbReference>
<comment type="similarity">
    <text evidence="1">Belongs to the Skp family.</text>
</comment>
<feature type="signal peptide" evidence="4">
    <location>
        <begin position="1"/>
        <end position="23"/>
    </location>
</feature>
<evidence type="ECO:0000313" key="5">
    <source>
        <dbReference type="EMBL" id="MBN8431134.1"/>
    </source>
</evidence>
<reference evidence="5 6" key="1">
    <citation type="submission" date="2020-12" db="EMBL/GenBank/DDBJ databases">
        <title>Oil enriched cultivation method for isolating marine PHA-producing bacteria.</title>
        <authorList>
            <person name="Zheng W."/>
            <person name="Yu S."/>
            <person name="Huang Y."/>
        </authorList>
    </citation>
    <scope>NUCLEOTIDE SEQUENCE [LARGE SCALE GENOMIC DNA]</scope>
    <source>
        <strain evidence="5 6">SN0-2</strain>
    </source>
</reference>
<gene>
    <name evidence="5" type="ORF">JF535_09760</name>
</gene>
<dbReference type="SUPFAM" id="SSF111384">
    <property type="entry name" value="OmpH-like"/>
    <property type="match status" value="1"/>
</dbReference>
<dbReference type="Pfam" id="PF03938">
    <property type="entry name" value="OmpH"/>
    <property type="match status" value="1"/>
</dbReference>
<sequence>MFKFVKASAILLAGLLFTGAAVAQTKVAVVNIQAAIMSTEKATSKINALKTSSEYSQLQNSAESIRAEVQKMAEDAQKNGMTWSDEQKAEQQRKMNFKRSDFETTLKKLRAMEGQAVQDLQKDLLPKAKTALEEVIKERKLDLVLDATSAVYAGANANLTEELVKRLNAAK</sequence>
<dbReference type="PANTHER" id="PTHR35089">
    <property type="entry name" value="CHAPERONE PROTEIN SKP"/>
    <property type="match status" value="1"/>
</dbReference>
<comment type="caution">
    <text evidence="5">The sequence shown here is derived from an EMBL/GenBank/DDBJ whole genome shotgun (WGS) entry which is preliminary data.</text>
</comment>
<feature type="chain" id="PRO_5046149324" evidence="4">
    <location>
        <begin position="24"/>
        <end position="171"/>
    </location>
</feature>
<name>A0ABS3E748_9GAMM</name>
<dbReference type="RefSeq" id="WP_066965352.1">
    <property type="nucleotide sequence ID" value="NZ_JAEKJR010000002.1"/>
</dbReference>
<dbReference type="Gene3D" id="3.30.910.20">
    <property type="entry name" value="Skp domain"/>
    <property type="match status" value="1"/>
</dbReference>
<dbReference type="SMART" id="SM00935">
    <property type="entry name" value="OmpH"/>
    <property type="match status" value="1"/>
</dbReference>
<evidence type="ECO:0000256" key="4">
    <source>
        <dbReference type="SAM" id="SignalP"/>
    </source>
</evidence>
<protein>
    <submittedName>
        <fullName evidence="5">OmpH family outer membrane protein</fullName>
    </submittedName>
</protein>
<dbReference type="Proteomes" id="UP000664293">
    <property type="component" value="Unassembled WGS sequence"/>
</dbReference>
<keyword evidence="2 4" id="KW-0732">Signal</keyword>
<accession>A0ABS3E748</accession>
<dbReference type="PANTHER" id="PTHR35089:SF1">
    <property type="entry name" value="CHAPERONE PROTEIN SKP"/>
    <property type="match status" value="1"/>
</dbReference>
<evidence type="ECO:0000256" key="3">
    <source>
        <dbReference type="SAM" id="MobiDB-lite"/>
    </source>
</evidence>
<organism evidence="5 6">
    <name type="scientific">Microbulbifer salipaludis</name>
    <dbReference type="NCBI Taxonomy" id="187980"/>
    <lineage>
        <taxon>Bacteria</taxon>
        <taxon>Pseudomonadati</taxon>
        <taxon>Pseudomonadota</taxon>
        <taxon>Gammaproteobacteria</taxon>
        <taxon>Cellvibrionales</taxon>
        <taxon>Microbulbiferaceae</taxon>
        <taxon>Microbulbifer</taxon>
    </lineage>
</organism>
<evidence type="ECO:0000256" key="1">
    <source>
        <dbReference type="ARBA" id="ARBA00009091"/>
    </source>
</evidence>
<keyword evidence="6" id="KW-1185">Reference proteome</keyword>
<proteinExistence type="inferred from homology"/>